<dbReference type="CDD" id="cd01647">
    <property type="entry name" value="RT_LTR"/>
    <property type="match status" value="1"/>
</dbReference>
<dbReference type="InterPro" id="IPR041577">
    <property type="entry name" value="RT_RNaseH_2"/>
</dbReference>
<dbReference type="FunFam" id="3.30.70.270:FF:000020">
    <property type="entry name" value="Transposon Tf2-6 polyprotein-like Protein"/>
    <property type="match status" value="1"/>
</dbReference>
<dbReference type="AlphaFoldDB" id="A0A3L6TCM7"/>
<dbReference type="GO" id="GO:0003824">
    <property type="term" value="F:catalytic activity"/>
    <property type="evidence" value="ECO:0007669"/>
    <property type="project" value="UniProtKB-KW"/>
</dbReference>
<keyword evidence="1" id="KW-0511">Multifunctional enzyme</keyword>
<dbReference type="InterPro" id="IPR043502">
    <property type="entry name" value="DNA/RNA_pol_sf"/>
</dbReference>
<dbReference type="Pfam" id="PF00078">
    <property type="entry name" value="RVT_1"/>
    <property type="match status" value="1"/>
</dbReference>
<dbReference type="PANTHER" id="PTHR37984">
    <property type="entry name" value="PROTEIN CBG26694"/>
    <property type="match status" value="1"/>
</dbReference>
<evidence type="ECO:0000313" key="4">
    <source>
        <dbReference type="Proteomes" id="UP000275267"/>
    </source>
</evidence>
<dbReference type="OrthoDB" id="117622at2759"/>
<evidence type="ECO:0000313" key="3">
    <source>
        <dbReference type="EMBL" id="RLN36021.1"/>
    </source>
</evidence>
<organism evidence="3 4">
    <name type="scientific">Panicum miliaceum</name>
    <name type="common">Proso millet</name>
    <name type="synonym">Broomcorn millet</name>
    <dbReference type="NCBI Taxonomy" id="4540"/>
    <lineage>
        <taxon>Eukaryota</taxon>
        <taxon>Viridiplantae</taxon>
        <taxon>Streptophyta</taxon>
        <taxon>Embryophyta</taxon>
        <taxon>Tracheophyta</taxon>
        <taxon>Spermatophyta</taxon>
        <taxon>Magnoliopsida</taxon>
        <taxon>Liliopsida</taxon>
        <taxon>Poales</taxon>
        <taxon>Poaceae</taxon>
        <taxon>PACMAD clade</taxon>
        <taxon>Panicoideae</taxon>
        <taxon>Panicodae</taxon>
        <taxon>Paniceae</taxon>
        <taxon>Panicinae</taxon>
        <taxon>Panicum</taxon>
        <taxon>Panicum sect. Panicum</taxon>
    </lineage>
</organism>
<evidence type="ECO:0000259" key="2">
    <source>
        <dbReference type="PROSITE" id="PS50878"/>
    </source>
</evidence>
<accession>A0A3L6TCM7</accession>
<dbReference type="STRING" id="4540.A0A3L6TCM7"/>
<dbReference type="Proteomes" id="UP000275267">
    <property type="component" value="Unassembled WGS sequence"/>
</dbReference>
<feature type="domain" description="Reverse transcriptase" evidence="2">
    <location>
        <begin position="79"/>
        <end position="258"/>
    </location>
</feature>
<sequence length="511" mass="57912">MVQLCPVEEEGVEQHIPDSMQVLLHKYAKLFDEPQGLPPHRPFDHAIPLMSGARPVNLRPYRFNPAQKDEIERQVAEMLRQGVIVINHSPFSSPMLLVGKKDGTWRLCVDYRCLNAITIKNRFPLPIIDELLDELAGTVWFTCLDMRAGYHQIRLKPGEEYKTAFRTHMGHYELKVMSYGLTGGPATFQSTMNTILAPLLRKGVLVFIDDILIYSATLEEHEKLLQQVFDILRQHQFKIKRSKCTFARKEITYLGHIVSGCGVATDPKNVTAVQQWPVPMNVKEVRGFFGLAGYYRKFVKGFGMLSKPLTELLKKNHPFVWSHEQQEAFEVLKVALTSAPVLALPDFKKQFVVETDASEKGIGAVLMQDGHPLAYLSRALGPKTQGLSTYEKECMAILIAVDHWRTYLQGAEFVIRTDQQSLVHLDEQRISTPWQQKALTKLMGLQFRIVYKKGLENRAADALSRLGDVGEEVLSAVSVCLPEWIQGISDGYMKDPVTLKILEHMKTKASL</sequence>
<dbReference type="InterPro" id="IPR000477">
    <property type="entry name" value="RT_dom"/>
</dbReference>
<comment type="caution">
    <text evidence="3">The sequence shown here is derived from an EMBL/GenBank/DDBJ whole genome shotgun (WGS) entry which is preliminary data.</text>
</comment>
<gene>
    <name evidence="3" type="ORF">C2845_PM03G27510</name>
</gene>
<dbReference type="EMBL" id="PQIB02000002">
    <property type="protein sequence ID" value="RLN36021.1"/>
    <property type="molecule type" value="Genomic_DNA"/>
</dbReference>
<dbReference type="Pfam" id="PF17919">
    <property type="entry name" value="RT_RNaseH_2"/>
    <property type="match status" value="1"/>
</dbReference>
<proteinExistence type="predicted"/>
<evidence type="ECO:0000256" key="1">
    <source>
        <dbReference type="ARBA" id="ARBA00023268"/>
    </source>
</evidence>
<dbReference type="PROSITE" id="PS50878">
    <property type="entry name" value="RT_POL"/>
    <property type="match status" value="1"/>
</dbReference>
<dbReference type="SUPFAM" id="SSF56672">
    <property type="entry name" value="DNA/RNA polymerases"/>
    <property type="match status" value="1"/>
</dbReference>
<reference evidence="4" key="1">
    <citation type="journal article" date="2019" name="Nat. Commun.">
        <title>The genome of broomcorn millet.</title>
        <authorList>
            <person name="Zou C."/>
            <person name="Miki D."/>
            <person name="Li D."/>
            <person name="Tang Q."/>
            <person name="Xiao L."/>
            <person name="Rajput S."/>
            <person name="Deng P."/>
            <person name="Jia W."/>
            <person name="Huang R."/>
            <person name="Zhang M."/>
            <person name="Sun Y."/>
            <person name="Hu J."/>
            <person name="Fu X."/>
            <person name="Schnable P.S."/>
            <person name="Li F."/>
            <person name="Zhang H."/>
            <person name="Feng B."/>
            <person name="Zhu X."/>
            <person name="Liu R."/>
            <person name="Schnable J.C."/>
            <person name="Zhu J.-K."/>
            <person name="Zhang H."/>
        </authorList>
    </citation>
    <scope>NUCLEOTIDE SEQUENCE [LARGE SCALE GENOMIC DNA]</scope>
</reference>
<name>A0A3L6TCM7_PANMI</name>
<dbReference type="Gene3D" id="3.10.10.10">
    <property type="entry name" value="HIV Type 1 Reverse Transcriptase, subunit A, domain 1"/>
    <property type="match status" value="1"/>
</dbReference>
<dbReference type="PANTHER" id="PTHR37984:SF5">
    <property type="entry name" value="PROTEIN NYNRIN-LIKE"/>
    <property type="match status" value="1"/>
</dbReference>
<dbReference type="CDD" id="cd09274">
    <property type="entry name" value="RNase_HI_RT_Ty3"/>
    <property type="match status" value="1"/>
</dbReference>
<keyword evidence="4" id="KW-1185">Reference proteome</keyword>
<protein>
    <submittedName>
        <fullName evidence="3">Polyprotein</fullName>
    </submittedName>
</protein>
<dbReference type="InterPro" id="IPR043128">
    <property type="entry name" value="Rev_trsase/Diguanyl_cyclase"/>
</dbReference>
<dbReference type="Gene3D" id="3.30.70.270">
    <property type="match status" value="2"/>
</dbReference>
<dbReference type="InterPro" id="IPR050951">
    <property type="entry name" value="Retrovirus_Pol_polyprotein"/>
</dbReference>